<evidence type="ECO:0000256" key="6">
    <source>
        <dbReference type="ARBA" id="ARBA00022679"/>
    </source>
</evidence>
<dbReference type="OrthoDB" id="5560686at2759"/>
<evidence type="ECO:0000256" key="13">
    <source>
        <dbReference type="SAM" id="MobiDB-lite"/>
    </source>
</evidence>
<evidence type="ECO:0000256" key="12">
    <source>
        <dbReference type="ARBA" id="ARBA00047784"/>
    </source>
</evidence>
<dbReference type="SMART" id="SM00317">
    <property type="entry name" value="SET"/>
    <property type="match status" value="1"/>
</dbReference>
<evidence type="ECO:0000259" key="14">
    <source>
        <dbReference type="PROSITE" id="PS50280"/>
    </source>
</evidence>
<dbReference type="InterPro" id="IPR051760">
    <property type="entry name" value="KMT5A"/>
</dbReference>
<dbReference type="EC" id="2.1.1.361" evidence="3"/>
<proteinExistence type="predicted"/>
<dbReference type="AlphaFoldDB" id="A0A8B6DE07"/>
<dbReference type="InterPro" id="IPR047266">
    <property type="entry name" value="KMT5A-like_SET"/>
</dbReference>
<dbReference type="SUPFAM" id="SSF82199">
    <property type="entry name" value="SET domain"/>
    <property type="match status" value="1"/>
</dbReference>
<feature type="compositionally biased region" description="Polar residues" evidence="13">
    <location>
        <begin position="171"/>
        <end position="182"/>
    </location>
</feature>
<dbReference type="PROSITE" id="PS50280">
    <property type="entry name" value="SET"/>
    <property type="match status" value="1"/>
</dbReference>
<dbReference type="Proteomes" id="UP000596742">
    <property type="component" value="Unassembled WGS sequence"/>
</dbReference>
<dbReference type="GO" id="GO:0043516">
    <property type="term" value="P:regulation of DNA damage response, signal transduction by p53 class mediator"/>
    <property type="evidence" value="ECO:0007669"/>
    <property type="project" value="TreeGrafter"/>
</dbReference>
<evidence type="ECO:0000256" key="9">
    <source>
        <dbReference type="ARBA" id="ARBA00023015"/>
    </source>
</evidence>
<protein>
    <recommendedName>
        <fullName evidence="3">[histone H4]-lysine(20) N-methyltransferase</fullName>
        <ecNumber evidence="3">2.1.1.361</ecNumber>
    </recommendedName>
</protein>
<dbReference type="PANTHER" id="PTHR46167">
    <property type="entry name" value="N-LYSINE METHYLTRANSFERASE KMT5A"/>
    <property type="match status" value="1"/>
</dbReference>
<dbReference type="GO" id="GO:0006357">
    <property type="term" value="P:regulation of transcription by RNA polymerase II"/>
    <property type="evidence" value="ECO:0007669"/>
    <property type="project" value="TreeGrafter"/>
</dbReference>
<keyword evidence="16" id="KW-1185">Reference proteome</keyword>
<dbReference type="GO" id="GO:0032259">
    <property type="term" value="P:methylation"/>
    <property type="evidence" value="ECO:0007669"/>
    <property type="project" value="UniProtKB-KW"/>
</dbReference>
<dbReference type="InterPro" id="IPR001214">
    <property type="entry name" value="SET_dom"/>
</dbReference>
<keyword evidence="6 15" id="KW-0808">Transferase</keyword>
<evidence type="ECO:0000256" key="10">
    <source>
        <dbReference type="ARBA" id="ARBA00023163"/>
    </source>
</evidence>
<keyword evidence="7" id="KW-0949">S-adenosyl-L-methionine</keyword>
<evidence type="ECO:0000313" key="15">
    <source>
        <dbReference type="EMBL" id="VDI17696.1"/>
    </source>
</evidence>
<evidence type="ECO:0000256" key="2">
    <source>
        <dbReference type="ARBA" id="ARBA00004286"/>
    </source>
</evidence>
<evidence type="ECO:0000256" key="7">
    <source>
        <dbReference type="ARBA" id="ARBA00022691"/>
    </source>
</evidence>
<comment type="catalytic activity">
    <reaction evidence="12">
        <text>L-lysyl(20)-[histone H4] + S-adenosyl-L-methionine = N(6)-methyl-L-lysyl(20)-[histone H4] + S-adenosyl-L-homocysteine + H(+)</text>
        <dbReference type="Rhea" id="RHEA:60344"/>
        <dbReference type="Rhea" id="RHEA-COMP:15554"/>
        <dbReference type="Rhea" id="RHEA-COMP:15555"/>
        <dbReference type="ChEBI" id="CHEBI:15378"/>
        <dbReference type="ChEBI" id="CHEBI:29969"/>
        <dbReference type="ChEBI" id="CHEBI:57856"/>
        <dbReference type="ChEBI" id="CHEBI:59789"/>
        <dbReference type="ChEBI" id="CHEBI:61929"/>
        <dbReference type="EC" id="2.1.1.361"/>
    </reaction>
</comment>
<feature type="region of interest" description="Disordered" evidence="13">
    <location>
        <begin position="43"/>
        <end position="183"/>
    </location>
</feature>
<dbReference type="GO" id="GO:0005634">
    <property type="term" value="C:nucleus"/>
    <property type="evidence" value="ECO:0007669"/>
    <property type="project" value="UniProtKB-SubCell"/>
</dbReference>
<feature type="compositionally biased region" description="Basic and acidic residues" evidence="13">
    <location>
        <begin position="100"/>
        <end position="114"/>
    </location>
</feature>
<dbReference type="EMBL" id="UYJE01003248">
    <property type="protein sequence ID" value="VDI17696.1"/>
    <property type="molecule type" value="Genomic_DNA"/>
</dbReference>
<dbReference type="GO" id="GO:0005700">
    <property type="term" value="C:polytene chromosome"/>
    <property type="evidence" value="ECO:0007669"/>
    <property type="project" value="TreeGrafter"/>
</dbReference>
<dbReference type="Pfam" id="PF00856">
    <property type="entry name" value="SET"/>
    <property type="match status" value="1"/>
</dbReference>
<evidence type="ECO:0000256" key="1">
    <source>
        <dbReference type="ARBA" id="ARBA00004123"/>
    </source>
</evidence>
<feature type="compositionally biased region" description="Basic residues" evidence="13">
    <location>
        <begin position="159"/>
        <end position="168"/>
    </location>
</feature>
<dbReference type="InterPro" id="IPR016858">
    <property type="entry name" value="KMT5A-like"/>
</dbReference>
<accession>A0A8B6DE07</accession>
<comment type="caution">
    <text evidence="15">The sequence shown here is derived from an EMBL/GenBank/DDBJ whole genome shotgun (WGS) entry which is preliminary data.</text>
</comment>
<dbReference type="GO" id="GO:0140944">
    <property type="term" value="F:histone H4K20 monomethyltransferase activity"/>
    <property type="evidence" value="ECO:0007669"/>
    <property type="project" value="UniProtKB-EC"/>
</dbReference>
<evidence type="ECO:0000256" key="8">
    <source>
        <dbReference type="ARBA" id="ARBA00022853"/>
    </source>
</evidence>
<keyword evidence="5 15" id="KW-0489">Methyltransferase</keyword>
<evidence type="ECO:0000256" key="5">
    <source>
        <dbReference type="ARBA" id="ARBA00022603"/>
    </source>
</evidence>
<dbReference type="InterPro" id="IPR046341">
    <property type="entry name" value="SET_dom_sf"/>
</dbReference>
<dbReference type="CDD" id="cd10528">
    <property type="entry name" value="SET_SETD8"/>
    <property type="match status" value="1"/>
</dbReference>
<feature type="domain" description="SET" evidence="14">
    <location>
        <begin position="217"/>
        <end position="339"/>
    </location>
</feature>
<dbReference type="PROSITE" id="PS51571">
    <property type="entry name" value="SAM_MT43_PR_SET"/>
    <property type="match status" value="1"/>
</dbReference>
<organism evidence="15 16">
    <name type="scientific">Mytilus galloprovincialis</name>
    <name type="common">Mediterranean mussel</name>
    <dbReference type="NCBI Taxonomy" id="29158"/>
    <lineage>
        <taxon>Eukaryota</taxon>
        <taxon>Metazoa</taxon>
        <taxon>Spiralia</taxon>
        <taxon>Lophotrochozoa</taxon>
        <taxon>Mollusca</taxon>
        <taxon>Bivalvia</taxon>
        <taxon>Autobranchia</taxon>
        <taxon>Pteriomorphia</taxon>
        <taxon>Mytilida</taxon>
        <taxon>Mytiloidea</taxon>
        <taxon>Mytilidae</taxon>
        <taxon>Mytilinae</taxon>
        <taxon>Mytilus</taxon>
    </lineage>
</organism>
<evidence type="ECO:0000256" key="4">
    <source>
        <dbReference type="ARBA" id="ARBA00022454"/>
    </source>
</evidence>
<keyword evidence="10" id="KW-0804">Transcription</keyword>
<keyword evidence="8" id="KW-0156">Chromatin regulator</keyword>
<sequence>MSFRWNETFSIDQSKSTPKIWTQTPRLLHWFETRNLVRGLKMSDSPLPLVSTPSRITDYFPPSPKTSQETGDKDEKFKETKTSKIDISNSSILLTPEPSPAKDNEKDQKDKVETDSNSSTEQPKCKQVLLEKYDEKDAEEEKPKGRQKKSTKTDSTSQNKKKASRKKKTAEPTQPSLQNSLLTDFYPVRRSNRRCKSELEKDKQCEIEDKILNKKEEGLKVEEIANKGRGVIASKDFFRGDFVVEYAGNLISQKVAKQKELDYSKDPSIGCYMYYFTHKTINYCVDATAESGRLGRLINHSRTKNNCHMKLTEINDRPYLMLVASRDISTGEELLYDYGDRNKESLTSHPWLKS</sequence>
<feature type="compositionally biased region" description="Basic and acidic residues" evidence="13">
    <location>
        <begin position="129"/>
        <end position="144"/>
    </location>
</feature>
<comment type="subcellular location">
    <subcellularLocation>
        <location evidence="2">Chromosome</location>
    </subcellularLocation>
    <subcellularLocation>
        <location evidence="1">Nucleus</location>
    </subcellularLocation>
</comment>
<keyword evidence="9" id="KW-0805">Transcription regulation</keyword>
<gene>
    <name evidence="15" type="ORF">MGAL_10B051784</name>
</gene>
<name>A0A8B6DE07_MYTGA</name>
<evidence type="ECO:0000313" key="16">
    <source>
        <dbReference type="Proteomes" id="UP000596742"/>
    </source>
</evidence>
<evidence type="ECO:0000256" key="11">
    <source>
        <dbReference type="ARBA" id="ARBA00023242"/>
    </source>
</evidence>
<dbReference type="PANTHER" id="PTHR46167:SF1">
    <property type="entry name" value="N-LYSINE METHYLTRANSFERASE KMT5A"/>
    <property type="match status" value="1"/>
</dbReference>
<feature type="compositionally biased region" description="Basic and acidic residues" evidence="13">
    <location>
        <begin position="70"/>
        <end position="84"/>
    </location>
</feature>
<keyword evidence="4" id="KW-0158">Chromosome</keyword>
<evidence type="ECO:0000256" key="3">
    <source>
        <dbReference type="ARBA" id="ARBA00012187"/>
    </source>
</evidence>
<keyword evidence="11" id="KW-0539">Nucleus</keyword>
<reference evidence="15" key="1">
    <citation type="submission" date="2018-11" db="EMBL/GenBank/DDBJ databases">
        <authorList>
            <person name="Alioto T."/>
            <person name="Alioto T."/>
        </authorList>
    </citation>
    <scope>NUCLEOTIDE SEQUENCE</scope>
</reference>
<dbReference type="Gene3D" id="2.170.270.10">
    <property type="entry name" value="SET domain"/>
    <property type="match status" value="1"/>
</dbReference>